<dbReference type="PANTHER" id="PTHR43744:SF12">
    <property type="entry name" value="ABC TRANSPORTER PERMEASE PROTEIN MG189-RELATED"/>
    <property type="match status" value="1"/>
</dbReference>
<sequence>MSSRHTVARAAFTLIVVGVLAIQVYPILWVFLTSLRPQAEFAEGNPFSLPTSLTLENYTRALEKGNLRLYIKNSLVVTSLSCAAIVVLSLMASYAIEVLRFRFRNAVLAFFLSGIIVPAQVALIPLFLTYRSMGILNSYLSLIIPAVGFALPISIYLFVSFLKFIPKETIEAAVLDGVNAYSLFFKIVLPMSINTITTVVFVNGTFIWNDFIFANTFVLKNALKTVPLGLQDYVGQMGATDWTATFAAVSITILPILLVFFALNRTIIRGLESGATKG</sequence>
<feature type="transmembrane region" description="Helical" evidence="7">
    <location>
        <begin position="142"/>
        <end position="162"/>
    </location>
</feature>
<dbReference type="PANTHER" id="PTHR43744">
    <property type="entry name" value="ABC TRANSPORTER PERMEASE PROTEIN MG189-RELATED-RELATED"/>
    <property type="match status" value="1"/>
</dbReference>
<keyword evidence="3" id="KW-1003">Cell membrane</keyword>
<protein>
    <submittedName>
        <fullName evidence="9">Carbohydrate ABC transporter permease</fullName>
    </submittedName>
</protein>
<dbReference type="Gene3D" id="1.10.3720.10">
    <property type="entry name" value="MetI-like"/>
    <property type="match status" value="1"/>
</dbReference>
<feature type="domain" description="ABC transmembrane type-1" evidence="8">
    <location>
        <begin position="71"/>
        <end position="263"/>
    </location>
</feature>
<evidence type="ECO:0000256" key="4">
    <source>
        <dbReference type="ARBA" id="ARBA00022692"/>
    </source>
</evidence>
<keyword evidence="10" id="KW-1185">Reference proteome</keyword>
<evidence type="ECO:0000256" key="2">
    <source>
        <dbReference type="ARBA" id="ARBA00022448"/>
    </source>
</evidence>
<dbReference type="RefSeq" id="WP_324668886.1">
    <property type="nucleotide sequence ID" value="NZ_CP141614.1"/>
</dbReference>
<dbReference type="PROSITE" id="PS50928">
    <property type="entry name" value="ABC_TM1"/>
    <property type="match status" value="1"/>
</dbReference>
<evidence type="ECO:0000256" key="3">
    <source>
        <dbReference type="ARBA" id="ARBA00022475"/>
    </source>
</evidence>
<feature type="transmembrane region" description="Helical" evidence="7">
    <location>
        <begin position="242"/>
        <end position="263"/>
    </location>
</feature>
<dbReference type="InterPro" id="IPR000515">
    <property type="entry name" value="MetI-like"/>
</dbReference>
<evidence type="ECO:0000256" key="5">
    <source>
        <dbReference type="ARBA" id="ARBA00022989"/>
    </source>
</evidence>
<evidence type="ECO:0000256" key="6">
    <source>
        <dbReference type="ARBA" id="ARBA00023136"/>
    </source>
</evidence>
<dbReference type="Pfam" id="PF00528">
    <property type="entry name" value="BPD_transp_1"/>
    <property type="match status" value="1"/>
</dbReference>
<evidence type="ECO:0000256" key="1">
    <source>
        <dbReference type="ARBA" id="ARBA00004651"/>
    </source>
</evidence>
<keyword evidence="2 7" id="KW-0813">Transport</keyword>
<proteinExistence type="inferred from homology"/>
<feature type="transmembrane region" description="Helical" evidence="7">
    <location>
        <begin position="75"/>
        <end position="96"/>
    </location>
</feature>
<feature type="transmembrane region" description="Helical" evidence="7">
    <location>
        <begin position="12"/>
        <end position="32"/>
    </location>
</feature>
<comment type="subcellular location">
    <subcellularLocation>
        <location evidence="1 7">Cell membrane</location>
        <topology evidence="1 7">Multi-pass membrane protein</topology>
    </subcellularLocation>
</comment>
<feature type="transmembrane region" description="Helical" evidence="7">
    <location>
        <begin position="108"/>
        <end position="130"/>
    </location>
</feature>
<evidence type="ECO:0000313" key="9">
    <source>
        <dbReference type="EMBL" id="WRP14542.1"/>
    </source>
</evidence>
<reference evidence="10" key="1">
    <citation type="submission" date="2023-12" db="EMBL/GenBank/DDBJ databases">
        <title>Novel isolates from deep terrestrial aquifers shed light on the physiology and ecology of the class Limnochordia.</title>
        <authorList>
            <person name="Karnachuk O.V."/>
            <person name="Lukina A.P."/>
            <person name="Avakyan M.R."/>
            <person name="Kadnikov V."/>
            <person name="Begmatov S."/>
            <person name="Beletsky A.V."/>
            <person name="Mardanov A.V."/>
            <person name="Ravin N.V."/>
        </authorList>
    </citation>
    <scope>NUCLEOTIDE SEQUENCE [LARGE SCALE GENOMIC DNA]</scope>
    <source>
        <strain evidence="10">LN</strain>
    </source>
</reference>
<keyword evidence="4 7" id="KW-0812">Transmembrane</keyword>
<dbReference type="SUPFAM" id="SSF161098">
    <property type="entry name" value="MetI-like"/>
    <property type="match status" value="1"/>
</dbReference>
<evidence type="ECO:0000256" key="7">
    <source>
        <dbReference type="RuleBase" id="RU363032"/>
    </source>
</evidence>
<dbReference type="EMBL" id="CP141614">
    <property type="protein sequence ID" value="WRP14542.1"/>
    <property type="molecule type" value="Genomic_DNA"/>
</dbReference>
<evidence type="ECO:0000259" key="8">
    <source>
        <dbReference type="PROSITE" id="PS50928"/>
    </source>
</evidence>
<keyword evidence="6 7" id="KW-0472">Membrane</keyword>
<keyword evidence="5 7" id="KW-1133">Transmembrane helix</keyword>
<name>A0ABZ1BQZ5_9FIRM</name>
<accession>A0ABZ1BQZ5</accession>
<dbReference type="InterPro" id="IPR035906">
    <property type="entry name" value="MetI-like_sf"/>
</dbReference>
<comment type="similarity">
    <text evidence="7">Belongs to the binding-protein-dependent transport system permease family.</text>
</comment>
<feature type="transmembrane region" description="Helical" evidence="7">
    <location>
        <begin position="183"/>
        <end position="208"/>
    </location>
</feature>
<dbReference type="Proteomes" id="UP001333102">
    <property type="component" value="Chromosome"/>
</dbReference>
<gene>
    <name evidence="9" type="ORF">VLY81_14180</name>
</gene>
<dbReference type="CDD" id="cd06261">
    <property type="entry name" value="TM_PBP2"/>
    <property type="match status" value="1"/>
</dbReference>
<organism evidence="9 10">
    <name type="scientific">Geochorda subterranea</name>
    <dbReference type="NCBI Taxonomy" id="3109564"/>
    <lineage>
        <taxon>Bacteria</taxon>
        <taxon>Bacillati</taxon>
        <taxon>Bacillota</taxon>
        <taxon>Limnochordia</taxon>
        <taxon>Limnochordales</taxon>
        <taxon>Geochordaceae</taxon>
        <taxon>Geochorda</taxon>
    </lineage>
</organism>
<evidence type="ECO:0000313" key="10">
    <source>
        <dbReference type="Proteomes" id="UP001333102"/>
    </source>
</evidence>